<dbReference type="AlphaFoldDB" id="A0A2P2QCN2"/>
<evidence type="ECO:0000313" key="1">
    <source>
        <dbReference type="EMBL" id="MBX64766.1"/>
    </source>
</evidence>
<sequence length="43" mass="4952">MCRNEKCCSYHQGPIRNFICKNGCCKMQKAKVRLMSYHAGTVI</sequence>
<proteinExistence type="predicted"/>
<accession>A0A2P2QCN2</accession>
<organism evidence="1">
    <name type="scientific">Rhizophora mucronata</name>
    <name type="common">Asiatic mangrove</name>
    <dbReference type="NCBI Taxonomy" id="61149"/>
    <lineage>
        <taxon>Eukaryota</taxon>
        <taxon>Viridiplantae</taxon>
        <taxon>Streptophyta</taxon>
        <taxon>Embryophyta</taxon>
        <taxon>Tracheophyta</taxon>
        <taxon>Spermatophyta</taxon>
        <taxon>Magnoliopsida</taxon>
        <taxon>eudicotyledons</taxon>
        <taxon>Gunneridae</taxon>
        <taxon>Pentapetalae</taxon>
        <taxon>rosids</taxon>
        <taxon>fabids</taxon>
        <taxon>Malpighiales</taxon>
        <taxon>Rhizophoraceae</taxon>
        <taxon>Rhizophora</taxon>
    </lineage>
</organism>
<reference evidence="1" key="1">
    <citation type="submission" date="2018-02" db="EMBL/GenBank/DDBJ databases">
        <title>Rhizophora mucronata_Transcriptome.</title>
        <authorList>
            <person name="Meera S.P."/>
            <person name="Sreeshan A."/>
            <person name="Augustine A."/>
        </authorList>
    </citation>
    <scope>NUCLEOTIDE SEQUENCE</scope>
    <source>
        <tissue evidence="1">Leaf</tissue>
    </source>
</reference>
<name>A0A2P2QCN2_RHIMU</name>
<dbReference type="EMBL" id="GGEC01084282">
    <property type="protein sequence ID" value="MBX64766.1"/>
    <property type="molecule type" value="Transcribed_RNA"/>
</dbReference>
<protein>
    <submittedName>
        <fullName evidence="1">Uncharacterized protein</fullName>
    </submittedName>
</protein>